<organism evidence="2 3">
    <name type="scientific">Puccinia coronata f. sp. avenae</name>
    <dbReference type="NCBI Taxonomy" id="200324"/>
    <lineage>
        <taxon>Eukaryota</taxon>
        <taxon>Fungi</taxon>
        <taxon>Dikarya</taxon>
        <taxon>Basidiomycota</taxon>
        <taxon>Pucciniomycotina</taxon>
        <taxon>Pucciniomycetes</taxon>
        <taxon>Pucciniales</taxon>
        <taxon>Pucciniaceae</taxon>
        <taxon>Puccinia</taxon>
    </lineage>
</organism>
<comment type="caution">
    <text evidence="2">The sequence shown here is derived from an EMBL/GenBank/DDBJ whole genome shotgun (WGS) entry which is preliminary data.</text>
</comment>
<dbReference type="AlphaFoldDB" id="A0A2N5VBA7"/>
<evidence type="ECO:0000313" key="3">
    <source>
        <dbReference type="Proteomes" id="UP000235392"/>
    </source>
</evidence>
<evidence type="ECO:0000256" key="1">
    <source>
        <dbReference type="SAM" id="MobiDB-lite"/>
    </source>
</evidence>
<proteinExistence type="predicted"/>
<sequence length="62" mass="6600">MTPLKVCIYTTGPVEEDPLRPADEEPQRAASRSTSGLSALSDRIRCAMPTPIAVRASASVVE</sequence>
<protein>
    <submittedName>
        <fullName evidence="2">Uncharacterized protein</fullName>
    </submittedName>
</protein>
<dbReference type="EMBL" id="PGCI01000032">
    <property type="protein sequence ID" value="PLW47299.1"/>
    <property type="molecule type" value="Genomic_DNA"/>
</dbReference>
<name>A0A2N5VBA7_9BASI</name>
<reference evidence="2 3" key="1">
    <citation type="submission" date="2017-11" db="EMBL/GenBank/DDBJ databases">
        <title>De novo assembly and phasing of dikaryotic genomes from two isolates of Puccinia coronata f. sp. avenae, the causal agent of oat crown rust.</title>
        <authorList>
            <person name="Miller M.E."/>
            <person name="Zhang Y."/>
            <person name="Omidvar V."/>
            <person name="Sperschneider J."/>
            <person name="Schwessinger B."/>
            <person name="Raley C."/>
            <person name="Palmer J.M."/>
            <person name="Garnica D."/>
            <person name="Upadhyaya N."/>
            <person name="Rathjen J."/>
            <person name="Taylor J.M."/>
            <person name="Park R.F."/>
            <person name="Dodds P.N."/>
            <person name="Hirsch C.D."/>
            <person name="Kianian S.F."/>
            <person name="Figueroa M."/>
        </authorList>
    </citation>
    <scope>NUCLEOTIDE SEQUENCE [LARGE SCALE GENOMIC DNA]</scope>
    <source>
        <strain evidence="2">12SD80</strain>
    </source>
</reference>
<feature type="region of interest" description="Disordered" evidence="1">
    <location>
        <begin position="12"/>
        <end position="36"/>
    </location>
</feature>
<accession>A0A2N5VBA7</accession>
<evidence type="ECO:0000313" key="2">
    <source>
        <dbReference type="EMBL" id="PLW47299.1"/>
    </source>
</evidence>
<feature type="non-terminal residue" evidence="2">
    <location>
        <position position="62"/>
    </location>
</feature>
<gene>
    <name evidence="2" type="ORF">PCASD_02634</name>
</gene>
<feature type="compositionally biased region" description="Basic and acidic residues" evidence="1">
    <location>
        <begin position="17"/>
        <end position="27"/>
    </location>
</feature>
<dbReference type="Proteomes" id="UP000235392">
    <property type="component" value="Unassembled WGS sequence"/>
</dbReference>